<keyword evidence="1" id="KW-0614">Plasmid</keyword>
<dbReference type="Proteomes" id="UP000298649">
    <property type="component" value="Plasmid pAtCFBP7129a"/>
</dbReference>
<gene>
    <name evidence="1" type="ORF">CFBP7129_25625</name>
</gene>
<sequence length="94" mass="10386">MSGVFHDPNGAAMVSRYLGSIPFSSCPVGKRDETLAAFGEPQETDDEDGDVYWNIRMKDGRQVKADYNDKLSVKTVLVTFPMKSPEHIPYASDG</sequence>
<dbReference type="EMBL" id="CP039924">
    <property type="protein sequence ID" value="QCL97628.1"/>
    <property type="molecule type" value="Genomic_DNA"/>
</dbReference>
<organism evidence="1 2">
    <name type="scientific">Agrobacterium tumefaciens</name>
    <dbReference type="NCBI Taxonomy" id="358"/>
    <lineage>
        <taxon>Bacteria</taxon>
        <taxon>Pseudomonadati</taxon>
        <taxon>Pseudomonadota</taxon>
        <taxon>Alphaproteobacteria</taxon>
        <taxon>Hyphomicrobiales</taxon>
        <taxon>Rhizobiaceae</taxon>
        <taxon>Rhizobium/Agrobacterium group</taxon>
        <taxon>Agrobacterium</taxon>
        <taxon>Agrobacterium tumefaciens complex</taxon>
    </lineage>
</organism>
<dbReference type="AlphaFoldDB" id="A0A4D7YRQ8"/>
<proteinExistence type="predicted"/>
<protein>
    <submittedName>
        <fullName evidence="1">Uncharacterized protein</fullName>
    </submittedName>
</protein>
<reference evidence="1 2" key="1">
    <citation type="submission" date="2019-04" db="EMBL/GenBank/DDBJ databases">
        <title>Complete genome sequence of Agrobacterium tumefaciens CFBP7129.</title>
        <authorList>
            <person name="Haryono M."/>
            <person name="Lin Y.-C."/>
            <person name="Lai E.-M."/>
            <person name="Kuo C.-H."/>
        </authorList>
    </citation>
    <scope>NUCLEOTIDE SEQUENCE [LARGE SCALE GENOMIC DNA]</scope>
    <source>
        <strain evidence="1 2">CFBP7129</strain>
        <plasmid evidence="2">patcfbp7129a</plasmid>
    </source>
</reference>
<accession>A0A4D7YRQ8</accession>
<evidence type="ECO:0000313" key="2">
    <source>
        <dbReference type="Proteomes" id="UP000298649"/>
    </source>
</evidence>
<evidence type="ECO:0000313" key="1">
    <source>
        <dbReference type="EMBL" id="QCL97628.1"/>
    </source>
</evidence>
<geneLocation type="plasmid" evidence="2">
    <name>patcfbp7129a</name>
</geneLocation>
<dbReference type="RefSeq" id="WP_137005988.1">
    <property type="nucleotide sequence ID" value="NZ_CP039924.1"/>
</dbReference>
<name>A0A4D7YRQ8_AGRTU</name>